<feature type="domain" description="Sulfotransferase" evidence="1">
    <location>
        <begin position="2"/>
        <end position="54"/>
    </location>
</feature>
<accession>X0WCH8</accession>
<dbReference type="InterPro" id="IPR027417">
    <property type="entry name" value="P-loop_NTPase"/>
</dbReference>
<organism evidence="2">
    <name type="scientific">marine sediment metagenome</name>
    <dbReference type="NCBI Taxonomy" id="412755"/>
    <lineage>
        <taxon>unclassified sequences</taxon>
        <taxon>metagenomes</taxon>
        <taxon>ecological metagenomes</taxon>
    </lineage>
</organism>
<dbReference type="EMBL" id="BARS01047504">
    <property type="protein sequence ID" value="GAG28345.1"/>
    <property type="molecule type" value="Genomic_DNA"/>
</dbReference>
<proteinExistence type="predicted"/>
<comment type="caution">
    <text evidence="2">The sequence shown here is derived from an EMBL/GenBank/DDBJ whole genome shotgun (WGS) entry which is preliminary data.</text>
</comment>
<dbReference type="Gene3D" id="3.40.50.300">
    <property type="entry name" value="P-loop containing nucleotide triphosphate hydrolases"/>
    <property type="match status" value="1"/>
</dbReference>
<evidence type="ECO:0000259" key="1">
    <source>
        <dbReference type="Pfam" id="PF00685"/>
    </source>
</evidence>
<sequence>LWSLHYWRLLKFLSRNEIPYMIVNYDDLVDHTETVMRQVASFIGIEITAEQINEGRSFTDERLRHHIRN</sequence>
<dbReference type="Pfam" id="PF00685">
    <property type="entry name" value="Sulfotransfer_1"/>
    <property type="match status" value="1"/>
</dbReference>
<dbReference type="SUPFAM" id="SSF52540">
    <property type="entry name" value="P-loop containing nucleoside triphosphate hydrolases"/>
    <property type="match status" value="1"/>
</dbReference>
<feature type="non-terminal residue" evidence="2">
    <location>
        <position position="1"/>
    </location>
</feature>
<name>X0WCH8_9ZZZZ</name>
<dbReference type="InterPro" id="IPR000863">
    <property type="entry name" value="Sulfotransferase_dom"/>
</dbReference>
<evidence type="ECO:0000313" key="2">
    <source>
        <dbReference type="EMBL" id="GAG28345.1"/>
    </source>
</evidence>
<dbReference type="AlphaFoldDB" id="X0WCH8"/>
<gene>
    <name evidence="2" type="ORF">S01H1_71346</name>
</gene>
<dbReference type="GO" id="GO:0008146">
    <property type="term" value="F:sulfotransferase activity"/>
    <property type="evidence" value="ECO:0007669"/>
    <property type="project" value="InterPro"/>
</dbReference>
<protein>
    <recommendedName>
        <fullName evidence="1">Sulfotransferase domain-containing protein</fullName>
    </recommendedName>
</protein>
<reference evidence="2" key="1">
    <citation type="journal article" date="2014" name="Front. Microbiol.">
        <title>High frequency of phylogenetically diverse reductive dehalogenase-homologous genes in deep subseafloor sedimentary metagenomes.</title>
        <authorList>
            <person name="Kawai M."/>
            <person name="Futagami T."/>
            <person name="Toyoda A."/>
            <person name="Takaki Y."/>
            <person name="Nishi S."/>
            <person name="Hori S."/>
            <person name="Arai W."/>
            <person name="Tsubouchi T."/>
            <person name="Morono Y."/>
            <person name="Uchiyama I."/>
            <person name="Ito T."/>
            <person name="Fujiyama A."/>
            <person name="Inagaki F."/>
            <person name="Takami H."/>
        </authorList>
    </citation>
    <scope>NUCLEOTIDE SEQUENCE</scope>
    <source>
        <strain evidence="2">Expedition CK06-06</strain>
    </source>
</reference>